<dbReference type="GO" id="GO:0003723">
    <property type="term" value="F:RNA binding"/>
    <property type="evidence" value="ECO:0007669"/>
    <property type="project" value="InterPro"/>
</dbReference>
<feature type="compositionally biased region" description="Basic residues" evidence="3">
    <location>
        <begin position="583"/>
        <end position="614"/>
    </location>
</feature>
<feature type="compositionally biased region" description="Polar residues" evidence="3">
    <location>
        <begin position="1241"/>
        <end position="1254"/>
    </location>
</feature>
<feature type="region of interest" description="Disordered" evidence="3">
    <location>
        <begin position="248"/>
        <end position="286"/>
    </location>
</feature>
<keyword evidence="2" id="KW-0863">Zinc-finger</keyword>
<sequence>MYGQGGGHPPFQAPVINNNHQPRSGVYQPPPRPSQPYMYINSPINQESVRGQHPMRFFPPPNPAQMPYVNHHPGHLLFPPPPCSFLPITPLPQAPSMPPPPLPPPPPPPSSPPPVPPSPPSPFSAHSSFMSVNASTKRVLDKGLVSASTSSDLPVSVVEDRLSSKPHTPLNLPPLKPAAEEVVKQVEVLCKYIVKNGPEFEVTTRRKEHGNPRFTFLFGGEPGSEAAIANEYFEWMKRKCLMESEQHTRSEKSCSPSRPSQVQYANEDTSHSPADSDMDMEDEGQHPNEDLVKESVSMHNKVLTVENQELENQRSTDDPIVQIDLFPEYDHIPLQRSAGASECTLAVTQKSTNPVEDLSTPKVSPAAGAAFSNYEEATESVTNIGSPFKHIQNYASDDSGEVDDGLSFEDVSPERVSPSFTEGGKSLLTEAGTNLEMDKASYSTSMSEKGFTSHKESSLFCPTDRPSTISSRPTETLKVIEATVIVSGPLDTIAKTRELQDDNRECQTSNDLGHGHSLQSDFVGDSRRGKKHKGGEKQGSAAHKVDEFGRTVREGVGDSDSDGDHYGGRRYRRGRSRSPLDRWRRRSRSPRRRNEKRNRSRSWSPRKRRSRTRSRSPSAFRHKGEFSGEKTRRDRDPCFDFLRGRCYRGASCRYLHHGTGTDDGARRNKGRQQQPVGAPHDMRNSVLRGDLCSSVEKRGVNIVPTKDEHDTLEEDVKRTAMSCSDMSASSTNPPKDGGLDDKTDAGPSEDYSWPGTSVESGQLVTTVISGVNQSDFHKEIKLESENREVQEMPNALQNDENFKLPVEVNQSLGASQPMTRAETQEIPGRPPSELSLTENEVLNSSEAKVTNIEASQSNVTALHGQKSYPAQTSITFQDQLITGNQHLNKSSTTEPRQDAFYLSQSGLNSVATACPFSLEGFPPQHLAPRDLQSNLSVQNFQFQPSQSSFPPPSQVVNAQMYPTYQTPRSGQYSQLSAPSIPSWTSLPPPPPPAYVHGSNSSVAGNTQGITQIQVQQNCVPLLRPYQHGERSHVEGIKQNQPYEDPKVLRERLYTDPQQISSLHSQPRTGEEHCFPLQVRDGSQNFQTLPSQKTFTGFISQDNMHSQAVPYQYESPARQLQAFPDGNSCHKSFSSENLGMPRAIPFTQQQQVTSGTQWPGASNFTSNLGSAEHVDPPSRRYPLSFVDDSKPSQLSVSGVSRISAHHNPFASTFENPPGSSKYDSNSKQENIKNHVSRFDSFGLSQASPPDSSRSVGKTLPRSGMSLQTVAFRKLSVQFKMYLLKAYSTTHSNLLIGSIAGDPYDPLFDSIEPFSKTSRKFDHAEGGKITGDVISMLSAAQSISKFNYSHVTVNTVEKEQRESAIAAVTSSAENDEFGENALDTEAGAMESGSDNPVDIGETAEGDVEIDQVQSKGKSKKSKDSRSMKLFKVALADFVKDVLKPSWRQGNMSKEAFKTIVKKTVDKVSGAMKNHQIPKGQAKVNQYVESSQRKLTKLVMNIFSQLTVSSAGLCGQVCKTVKA</sequence>
<name>A0A835IVZ1_9MAGN</name>
<comment type="caution">
    <text evidence="6">The sequence shown here is derived from an EMBL/GenBank/DDBJ whole genome shotgun (WGS) entry which is preliminary data.</text>
</comment>
<feature type="region of interest" description="Disordered" evidence="3">
    <location>
        <begin position="1"/>
        <end position="34"/>
    </location>
</feature>
<organism evidence="6 7">
    <name type="scientific">Coptis chinensis</name>
    <dbReference type="NCBI Taxonomy" id="261450"/>
    <lineage>
        <taxon>Eukaryota</taxon>
        <taxon>Viridiplantae</taxon>
        <taxon>Streptophyta</taxon>
        <taxon>Embryophyta</taxon>
        <taxon>Tracheophyta</taxon>
        <taxon>Spermatophyta</taxon>
        <taxon>Magnoliopsida</taxon>
        <taxon>Ranunculales</taxon>
        <taxon>Ranunculaceae</taxon>
        <taxon>Coptidoideae</taxon>
        <taxon>Coptis</taxon>
    </lineage>
</organism>
<dbReference type="GO" id="GO:0008270">
    <property type="term" value="F:zinc ion binding"/>
    <property type="evidence" value="ECO:0007669"/>
    <property type="project" value="UniProtKB-KW"/>
</dbReference>
<dbReference type="Proteomes" id="UP000631114">
    <property type="component" value="Unassembled WGS sequence"/>
</dbReference>
<feature type="region of interest" description="Disordered" evidence="3">
    <location>
        <begin position="815"/>
        <end position="835"/>
    </location>
</feature>
<dbReference type="PANTHER" id="PTHR36886:SF7">
    <property type="entry name" value="EXPRESSED PROTEIN"/>
    <property type="match status" value="1"/>
</dbReference>
<feature type="domain" description="C3H1-type" evidence="4">
    <location>
        <begin position="632"/>
        <end position="659"/>
    </location>
</feature>
<evidence type="ECO:0000256" key="1">
    <source>
        <dbReference type="ARBA" id="ARBA00022664"/>
    </source>
</evidence>
<evidence type="ECO:0000313" key="6">
    <source>
        <dbReference type="EMBL" id="KAF9624546.1"/>
    </source>
</evidence>
<feature type="region of interest" description="Disordered" evidence="3">
    <location>
        <begin position="653"/>
        <end position="687"/>
    </location>
</feature>
<dbReference type="InterPro" id="IPR052650">
    <property type="entry name" value="Zinc_finger_CCCH"/>
</dbReference>
<feature type="compositionally biased region" description="Polar residues" evidence="3">
    <location>
        <begin position="1208"/>
        <end position="1222"/>
    </location>
</feature>
<dbReference type="Pfam" id="PF01805">
    <property type="entry name" value="Surp"/>
    <property type="match status" value="1"/>
</dbReference>
<feature type="region of interest" description="Disordered" evidence="3">
    <location>
        <begin position="1206"/>
        <end position="1227"/>
    </location>
</feature>
<feature type="compositionally biased region" description="Basic and acidic residues" evidence="3">
    <location>
        <begin position="543"/>
        <end position="567"/>
    </location>
</feature>
<dbReference type="InterPro" id="IPR000061">
    <property type="entry name" value="Surp"/>
</dbReference>
<proteinExistence type="predicted"/>
<keyword evidence="1" id="KW-0507">mRNA processing</keyword>
<keyword evidence="7" id="KW-1185">Reference proteome</keyword>
<evidence type="ECO:0000259" key="5">
    <source>
        <dbReference type="PROSITE" id="PS50128"/>
    </source>
</evidence>
<evidence type="ECO:0000313" key="7">
    <source>
        <dbReference type="Proteomes" id="UP000631114"/>
    </source>
</evidence>
<dbReference type="OrthoDB" id="21470at2759"/>
<protein>
    <recommendedName>
        <fullName evidence="8">C3H1-type domain-containing protein</fullName>
    </recommendedName>
</protein>
<evidence type="ECO:0000256" key="3">
    <source>
        <dbReference type="SAM" id="MobiDB-lite"/>
    </source>
</evidence>
<dbReference type="PROSITE" id="PS50103">
    <property type="entry name" value="ZF_C3H1"/>
    <property type="match status" value="1"/>
</dbReference>
<dbReference type="PANTHER" id="PTHR36886">
    <property type="entry name" value="PROTEIN FRIGIDA-ESSENTIAL 1"/>
    <property type="match status" value="1"/>
</dbReference>
<feature type="compositionally biased region" description="Polar residues" evidence="3">
    <location>
        <begin position="253"/>
        <end position="273"/>
    </location>
</feature>
<feature type="region of interest" description="Disordered" evidence="3">
    <location>
        <begin position="89"/>
        <end position="127"/>
    </location>
</feature>
<feature type="domain" description="SURP motif" evidence="5">
    <location>
        <begin position="185"/>
        <end position="233"/>
    </location>
</feature>
<keyword evidence="2" id="KW-0479">Metal-binding</keyword>
<feature type="compositionally biased region" description="Polar residues" evidence="3">
    <location>
        <begin position="1149"/>
        <end position="1168"/>
    </location>
</feature>
<keyword evidence="2" id="KW-0862">Zinc</keyword>
<reference evidence="6 7" key="1">
    <citation type="submission" date="2020-10" db="EMBL/GenBank/DDBJ databases">
        <title>The Coptis chinensis genome and diversification of protoberbering-type alkaloids.</title>
        <authorList>
            <person name="Wang B."/>
            <person name="Shu S."/>
            <person name="Song C."/>
            <person name="Liu Y."/>
        </authorList>
    </citation>
    <scope>NUCLEOTIDE SEQUENCE [LARGE SCALE GENOMIC DNA]</scope>
    <source>
        <strain evidence="6">HL-2020</strain>
        <tissue evidence="6">Leaf</tissue>
    </source>
</reference>
<feature type="zinc finger region" description="C3H1-type" evidence="2">
    <location>
        <begin position="632"/>
        <end position="659"/>
    </location>
</feature>
<accession>A0A835IVZ1</accession>
<feature type="compositionally biased region" description="Pro residues" evidence="3">
    <location>
        <begin position="89"/>
        <end position="122"/>
    </location>
</feature>
<evidence type="ECO:0000256" key="2">
    <source>
        <dbReference type="PROSITE-ProRule" id="PRU00723"/>
    </source>
</evidence>
<gene>
    <name evidence="6" type="ORF">IFM89_011720</name>
</gene>
<evidence type="ECO:0000259" key="4">
    <source>
        <dbReference type="PROSITE" id="PS50103"/>
    </source>
</evidence>
<dbReference type="InterPro" id="IPR000571">
    <property type="entry name" value="Znf_CCCH"/>
</dbReference>
<dbReference type="Gene3D" id="1.10.10.790">
    <property type="entry name" value="Surp module"/>
    <property type="match status" value="1"/>
</dbReference>
<dbReference type="SUPFAM" id="SSF109905">
    <property type="entry name" value="Surp module (SWAP domain)"/>
    <property type="match status" value="1"/>
</dbReference>
<feature type="compositionally biased region" description="Polar residues" evidence="3">
    <location>
        <begin position="721"/>
        <end position="733"/>
    </location>
</feature>
<dbReference type="InterPro" id="IPR035967">
    <property type="entry name" value="SWAP/Surp_sf"/>
</dbReference>
<dbReference type="GO" id="GO:0006397">
    <property type="term" value="P:mRNA processing"/>
    <property type="evidence" value="ECO:0007669"/>
    <property type="project" value="UniProtKB-KW"/>
</dbReference>
<feature type="region of interest" description="Disordered" evidence="3">
    <location>
        <begin position="719"/>
        <end position="757"/>
    </location>
</feature>
<dbReference type="EMBL" id="JADFTS010000001">
    <property type="protein sequence ID" value="KAF9624546.1"/>
    <property type="molecule type" value="Genomic_DNA"/>
</dbReference>
<dbReference type="PROSITE" id="PS50128">
    <property type="entry name" value="SURP"/>
    <property type="match status" value="1"/>
</dbReference>
<evidence type="ECO:0008006" key="8">
    <source>
        <dbReference type="Google" id="ProtNLM"/>
    </source>
</evidence>
<feature type="region of interest" description="Disordered" evidence="3">
    <location>
        <begin position="1149"/>
        <end position="1185"/>
    </location>
</feature>
<feature type="compositionally biased region" description="Basic and acidic residues" evidence="3">
    <location>
        <begin position="622"/>
        <end position="634"/>
    </location>
</feature>
<feature type="region of interest" description="Disordered" evidence="3">
    <location>
        <begin position="1239"/>
        <end position="1258"/>
    </location>
</feature>
<feature type="region of interest" description="Disordered" evidence="3">
    <location>
        <begin position="497"/>
        <end position="634"/>
    </location>
</feature>